<accession>C6X7T6</accession>
<dbReference type="STRING" id="582744.Msip34_2021"/>
<dbReference type="eggNOG" id="COG4886">
    <property type="taxonomic scope" value="Bacteria"/>
</dbReference>
<reference evidence="2" key="1">
    <citation type="submission" date="2009-07" db="EMBL/GenBank/DDBJ databases">
        <title>Complete sequence of chromosome of Methylovorus sp. SIP3-4.</title>
        <authorList>
            <person name="Lucas S."/>
            <person name="Copeland A."/>
            <person name="Lapidus A."/>
            <person name="Glavina del Rio T."/>
            <person name="Tice H."/>
            <person name="Bruce D."/>
            <person name="Goodwin L."/>
            <person name="Pitluck S."/>
            <person name="Clum A."/>
            <person name="Larimer F."/>
            <person name="Land M."/>
            <person name="Hauser L."/>
            <person name="Kyrpides N."/>
            <person name="Mikhailova N."/>
            <person name="Kayluzhnaya M."/>
            <person name="Chistoserdova L."/>
        </authorList>
    </citation>
    <scope>NUCLEOTIDE SEQUENCE [LARGE SCALE GENOMIC DNA]</scope>
    <source>
        <strain evidence="2">SIP3-4</strain>
    </source>
</reference>
<organism evidence="1 2">
    <name type="scientific">Methylovorus glucosotrophus (strain SIP3-4)</name>
    <dbReference type="NCBI Taxonomy" id="582744"/>
    <lineage>
        <taxon>Bacteria</taxon>
        <taxon>Pseudomonadati</taxon>
        <taxon>Pseudomonadota</taxon>
        <taxon>Betaproteobacteria</taxon>
        <taxon>Nitrosomonadales</taxon>
        <taxon>Methylophilaceae</taxon>
        <taxon>Methylovorus</taxon>
    </lineage>
</organism>
<name>C6X7T6_METGS</name>
<dbReference type="KEGG" id="mei:Msip34_2021"/>
<keyword evidence="2" id="KW-1185">Reference proteome</keyword>
<protein>
    <submittedName>
        <fullName evidence="1">Primosome, DnaD subunit</fullName>
    </submittedName>
</protein>
<evidence type="ECO:0000313" key="2">
    <source>
        <dbReference type="Proteomes" id="UP000002743"/>
    </source>
</evidence>
<reference evidence="1 2" key="2">
    <citation type="journal article" date="2011" name="J. Bacteriol.">
        <title>Genomes of three methylotrophs from a single niche uncover genetic and metabolic divergence of Methylophilaceae.</title>
        <authorList>
            <person name="Lapidus A."/>
            <person name="Clum A."/>
            <person name="Labutti K."/>
            <person name="Kaluzhnaya M.G."/>
            <person name="Lim S."/>
            <person name="Beck D.A."/>
            <person name="Glavina Del Rio T."/>
            <person name="Nolan M."/>
            <person name="Mavromatis K."/>
            <person name="Huntemann M."/>
            <person name="Lucas S."/>
            <person name="Lidstrom M.E."/>
            <person name="Ivanova N."/>
            <person name="Chistoserdova L."/>
        </authorList>
    </citation>
    <scope>NUCLEOTIDE SEQUENCE [LARGE SCALE GENOMIC DNA]</scope>
    <source>
        <strain evidence="1 2">SIP3-4</strain>
    </source>
</reference>
<dbReference type="HOGENOM" id="CLU_481300_0_0_4"/>
<dbReference type="RefSeq" id="WP_015830610.1">
    <property type="nucleotide sequence ID" value="NC_012969.1"/>
</dbReference>
<evidence type="ECO:0000313" key="1">
    <source>
        <dbReference type="EMBL" id="ACT51263.1"/>
    </source>
</evidence>
<proteinExistence type="predicted"/>
<gene>
    <name evidence="1" type="ordered locus">Msip34_2021</name>
</gene>
<sequence>MGLRDTWNEFKDIIVGKKEWTKEDSDREYEQNLKDPNLSERLNEMIKYDLKDDGLQRVSDAINIAGYINENPNEYQHLDAEWKDDKMVTIAAVSHPDNQEMLQYASDRMKDDIEVVQESTAQNRQYASDRVHDEIIKLEDEQYNINKYGSANPTKEDVDRIEKYEYDYEQSQADLIEEQIADYYEGQEDRPKSAILTESISNDLKQSEETPDSYYNHQFTSIPTFLEKEEWKDSLGYNINPEVIENIKNGNFDNKEWVMKHENRLAENPDVTDPEHTHQYLSTFEHVSERLRNDKEVIDLYCQDDYFNYNFIGKELMNDKEYLIDRVNNKEYISIEKLSDTLKDDKEFLNKVMDNTDFKYVSDRLKDDKEFVISKIEKFSIVENNTEFASERLKNDYDFNLEAYSKHKYVGFINPKFMNNEEFLKDLISIEPRVYFVLDETHQNNQALFNHAYESYKDMPVDNNYRGDFITYTQVDQYDKNKEHMDKYVQSQNMANDFRTIIDSKQIQDLHAQILERNKTVEIPDTYITATNKQKETIKETPAIINEIKEEPIANVSMTRNNKLKL</sequence>
<dbReference type="AlphaFoldDB" id="C6X7T6"/>
<dbReference type="Proteomes" id="UP000002743">
    <property type="component" value="Chromosome"/>
</dbReference>
<dbReference type="EMBL" id="CP001674">
    <property type="protein sequence ID" value="ACT51263.1"/>
    <property type="molecule type" value="Genomic_DNA"/>
</dbReference>